<accession>A0A9Q0BN81</accession>
<dbReference type="AlphaFoldDB" id="A0A9Q0BN81"/>
<gene>
    <name evidence="1" type="ORF">M5D96_009291</name>
</gene>
<keyword evidence="2" id="KW-1185">Reference proteome</keyword>
<comment type="caution">
    <text evidence="1">The sequence shown here is derived from an EMBL/GenBank/DDBJ whole genome shotgun (WGS) entry which is preliminary data.</text>
</comment>
<sequence length="71" mass="8003">MNENIPCQSHADTLHRGIISKRGYQNSEPHETGSLIKVPMPLNSWSRRVPEIGDRSRHSQCETRSAALHIA</sequence>
<evidence type="ECO:0000313" key="2">
    <source>
        <dbReference type="Proteomes" id="UP001059596"/>
    </source>
</evidence>
<dbReference type="Proteomes" id="UP001059596">
    <property type="component" value="Unassembled WGS sequence"/>
</dbReference>
<proteinExistence type="predicted"/>
<reference evidence="1" key="1">
    <citation type="journal article" date="2023" name="Genome Biol. Evol.">
        <title>Long-read-based Genome Assembly of Drosophila gunungcola Reveals Fewer Chemosensory Genes in Flower-breeding Species.</title>
        <authorList>
            <person name="Negi A."/>
            <person name="Liao B.Y."/>
            <person name="Yeh S.D."/>
        </authorList>
    </citation>
    <scope>NUCLEOTIDE SEQUENCE</scope>
    <source>
        <strain evidence="1">Sukarami</strain>
    </source>
</reference>
<organism evidence="1 2">
    <name type="scientific">Drosophila gunungcola</name>
    <name type="common">fruit fly</name>
    <dbReference type="NCBI Taxonomy" id="103775"/>
    <lineage>
        <taxon>Eukaryota</taxon>
        <taxon>Metazoa</taxon>
        <taxon>Ecdysozoa</taxon>
        <taxon>Arthropoda</taxon>
        <taxon>Hexapoda</taxon>
        <taxon>Insecta</taxon>
        <taxon>Pterygota</taxon>
        <taxon>Neoptera</taxon>
        <taxon>Endopterygota</taxon>
        <taxon>Diptera</taxon>
        <taxon>Brachycera</taxon>
        <taxon>Muscomorpha</taxon>
        <taxon>Ephydroidea</taxon>
        <taxon>Drosophilidae</taxon>
        <taxon>Drosophila</taxon>
        <taxon>Sophophora</taxon>
    </lineage>
</organism>
<protein>
    <submittedName>
        <fullName evidence="1">Uncharacterized protein</fullName>
    </submittedName>
</protein>
<evidence type="ECO:0000313" key="1">
    <source>
        <dbReference type="EMBL" id="KAI8037790.1"/>
    </source>
</evidence>
<name>A0A9Q0BN81_9MUSC</name>
<dbReference type="EMBL" id="JAMKOV010000010">
    <property type="protein sequence ID" value="KAI8037790.1"/>
    <property type="molecule type" value="Genomic_DNA"/>
</dbReference>